<proteinExistence type="predicted"/>
<organism evidence="2 3">
    <name type="scientific">Symbiodinium necroappetens</name>
    <dbReference type="NCBI Taxonomy" id="1628268"/>
    <lineage>
        <taxon>Eukaryota</taxon>
        <taxon>Sar</taxon>
        <taxon>Alveolata</taxon>
        <taxon>Dinophyceae</taxon>
        <taxon>Suessiales</taxon>
        <taxon>Symbiodiniaceae</taxon>
        <taxon>Symbiodinium</taxon>
    </lineage>
</organism>
<evidence type="ECO:0000256" key="1">
    <source>
        <dbReference type="ARBA" id="ARBA00022737"/>
    </source>
</evidence>
<dbReference type="EMBL" id="CAJNJA010086164">
    <property type="protein sequence ID" value="CAE7938358.1"/>
    <property type="molecule type" value="Genomic_DNA"/>
</dbReference>
<accession>A0A813C3A3</accession>
<comment type="caution">
    <text evidence="2">The sequence shown here is derived from an EMBL/GenBank/DDBJ whole genome shotgun (WGS) entry which is preliminary data.</text>
</comment>
<protein>
    <submittedName>
        <fullName evidence="2">Uncharacterized protein</fullName>
    </submittedName>
</protein>
<evidence type="ECO:0000313" key="3">
    <source>
        <dbReference type="Proteomes" id="UP000601435"/>
    </source>
</evidence>
<reference evidence="2" key="1">
    <citation type="submission" date="2021-02" db="EMBL/GenBank/DDBJ databases">
        <authorList>
            <person name="Dougan E. K."/>
            <person name="Rhodes N."/>
            <person name="Thang M."/>
            <person name="Chan C."/>
        </authorList>
    </citation>
    <scope>NUCLEOTIDE SEQUENCE</scope>
</reference>
<sequence>MPAAGVVPDEISFNACIRSCGTARIWELALCLFASLRGNQLQPDAASYGQAIDAAWPEAVVFELFDQAMQDQTWPDMLQRGGAGLDLHDHSCGSAILAVSWWLAEVVPKQLTRTLRHDSMSFEVITGWGKSRMPWQPAGSDVQVSVRRLLDERAIPCEVHPRNRGRLQLDLRGIDPGQLRELYPPTSPRR</sequence>
<name>A0A813C3A3_9DINO</name>
<keyword evidence="1" id="KW-0677">Repeat</keyword>
<dbReference type="PANTHER" id="PTHR47447">
    <property type="entry name" value="OS03G0856100 PROTEIN"/>
    <property type="match status" value="1"/>
</dbReference>
<dbReference type="OrthoDB" id="438094at2759"/>
<evidence type="ECO:0000313" key="2">
    <source>
        <dbReference type="EMBL" id="CAE7938358.1"/>
    </source>
</evidence>
<dbReference type="Gene3D" id="1.25.40.10">
    <property type="entry name" value="Tetratricopeptide repeat domain"/>
    <property type="match status" value="1"/>
</dbReference>
<dbReference type="InterPro" id="IPR011990">
    <property type="entry name" value="TPR-like_helical_dom_sf"/>
</dbReference>
<dbReference type="PANTHER" id="PTHR47447:SF17">
    <property type="entry name" value="OS12G0638900 PROTEIN"/>
    <property type="match status" value="1"/>
</dbReference>
<dbReference type="Proteomes" id="UP000601435">
    <property type="component" value="Unassembled WGS sequence"/>
</dbReference>
<gene>
    <name evidence="2" type="ORF">SNEC2469_LOCUS33126</name>
</gene>
<keyword evidence="3" id="KW-1185">Reference proteome</keyword>
<dbReference type="AlphaFoldDB" id="A0A813C3A3"/>